<keyword evidence="3" id="KW-1185">Reference proteome</keyword>
<keyword evidence="1" id="KW-0472">Membrane</keyword>
<organism evidence="2 3">
    <name type="scientific">Stentor coeruleus</name>
    <dbReference type="NCBI Taxonomy" id="5963"/>
    <lineage>
        <taxon>Eukaryota</taxon>
        <taxon>Sar</taxon>
        <taxon>Alveolata</taxon>
        <taxon>Ciliophora</taxon>
        <taxon>Postciliodesmatophora</taxon>
        <taxon>Heterotrichea</taxon>
        <taxon>Heterotrichida</taxon>
        <taxon>Stentoridae</taxon>
        <taxon>Stentor</taxon>
    </lineage>
</organism>
<reference evidence="2 3" key="1">
    <citation type="submission" date="2016-11" db="EMBL/GenBank/DDBJ databases">
        <title>The macronuclear genome of Stentor coeruleus: a giant cell with tiny introns.</title>
        <authorList>
            <person name="Slabodnick M."/>
            <person name="Ruby J.G."/>
            <person name="Reiff S.B."/>
            <person name="Swart E.C."/>
            <person name="Gosai S."/>
            <person name="Prabakaran S."/>
            <person name="Witkowska E."/>
            <person name="Larue G.E."/>
            <person name="Fisher S."/>
            <person name="Freeman R.M."/>
            <person name="Gunawardena J."/>
            <person name="Chu W."/>
            <person name="Stover N.A."/>
            <person name="Gregory B.D."/>
            <person name="Nowacki M."/>
            <person name="Derisi J."/>
            <person name="Roy S.W."/>
            <person name="Marshall W.F."/>
            <person name="Sood P."/>
        </authorList>
    </citation>
    <scope>NUCLEOTIDE SEQUENCE [LARGE SCALE GENOMIC DNA]</scope>
    <source>
        <strain evidence="2">WM001</strain>
    </source>
</reference>
<name>A0A1R2CPW0_9CILI</name>
<proteinExistence type="predicted"/>
<protein>
    <submittedName>
        <fullName evidence="2">Uncharacterized protein</fullName>
    </submittedName>
</protein>
<keyword evidence="1" id="KW-0812">Transmembrane</keyword>
<dbReference type="EMBL" id="MPUH01000090">
    <property type="protein sequence ID" value="OMJ91031.1"/>
    <property type="molecule type" value="Genomic_DNA"/>
</dbReference>
<gene>
    <name evidence="2" type="ORF">SteCoe_6493</name>
</gene>
<feature type="transmembrane region" description="Helical" evidence="1">
    <location>
        <begin position="12"/>
        <end position="31"/>
    </location>
</feature>
<evidence type="ECO:0000313" key="3">
    <source>
        <dbReference type="Proteomes" id="UP000187209"/>
    </source>
</evidence>
<dbReference type="AlphaFoldDB" id="A0A1R2CPW0"/>
<keyword evidence="1" id="KW-1133">Transmembrane helix</keyword>
<evidence type="ECO:0000313" key="2">
    <source>
        <dbReference type="EMBL" id="OMJ91031.1"/>
    </source>
</evidence>
<dbReference type="Proteomes" id="UP000187209">
    <property type="component" value="Unassembled WGS sequence"/>
</dbReference>
<evidence type="ECO:0000256" key="1">
    <source>
        <dbReference type="SAM" id="Phobius"/>
    </source>
</evidence>
<sequence>MEGNKQITAKLIFVAPSVLFMITAVYSFFCWNDIISKIFCLHLMSVSLLPALLEFSPYFRENILGSYASKLEGTFAKVGILLYISILVAIVGVGILGSITAIVGIIACCALLIYEFKYKIAEKLGLNLAFPNIEEI</sequence>
<comment type="caution">
    <text evidence="2">The sequence shown here is derived from an EMBL/GenBank/DDBJ whole genome shotgun (WGS) entry which is preliminary data.</text>
</comment>
<feature type="transmembrane region" description="Helical" evidence="1">
    <location>
        <begin position="80"/>
        <end position="113"/>
    </location>
</feature>
<accession>A0A1R2CPW0</accession>